<dbReference type="EMBL" id="CACVKT020000801">
    <property type="protein sequence ID" value="CAC5363200.1"/>
    <property type="molecule type" value="Genomic_DNA"/>
</dbReference>
<dbReference type="Proteomes" id="UP000507470">
    <property type="component" value="Unassembled WGS sequence"/>
</dbReference>
<dbReference type="SUPFAM" id="SSF57997">
    <property type="entry name" value="Tropomyosin"/>
    <property type="match status" value="1"/>
</dbReference>
<keyword evidence="3" id="KW-1185">Reference proteome</keyword>
<name>A0A6J8AAZ1_MYTCO</name>
<evidence type="ECO:0000313" key="2">
    <source>
        <dbReference type="EMBL" id="CAC5363200.1"/>
    </source>
</evidence>
<dbReference type="AlphaFoldDB" id="A0A6J8AAZ1"/>
<feature type="coiled-coil region" evidence="1">
    <location>
        <begin position="137"/>
        <end position="199"/>
    </location>
</feature>
<proteinExistence type="predicted"/>
<reference evidence="2 3" key="1">
    <citation type="submission" date="2020-06" db="EMBL/GenBank/DDBJ databases">
        <authorList>
            <person name="Li R."/>
            <person name="Bekaert M."/>
        </authorList>
    </citation>
    <scope>NUCLEOTIDE SEQUENCE [LARGE SCALE GENOMIC DNA]</scope>
    <source>
        <strain evidence="3">wild</strain>
    </source>
</reference>
<gene>
    <name evidence="2" type="ORF">MCOR_4710</name>
</gene>
<evidence type="ECO:0000313" key="3">
    <source>
        <dbReference type="Proteomes" id="UP000507470"/>
    </source>
</evidence>
<evidence type="ECO:0000256" key="1">
    <source>
        <dbReference type="SAM" id="Coils"/>
    </source>
</evidence>
<sequence length="292" mass="34370">MQDVFTLKAYMERFEKRTAIIKISKRKLENTEEWDVTISTEEKRAKMRIDGLAEKEEKKVLDERDLFQCEMGTKLSLKIVNVKKRSIQIYLRAAPNAFKSHISFRSSIRAVIQRVLEVGQVDTSIEGTFYVQVTFDTGETREENEEIQRRNRELEETVDRLKEENEEIQRRDRELEETVDQLKENENLHKNRMGELESKMTRLKVENGSNYKNNCMPTVIDIDNTGFFEPALEDQKDSLDKVTVECLNNKVGVPKWKLDLFKNINGYEYEEVDHCCYFGEEEQNNVSLGKNM</sequence>
<organism evidence="2 3">
    <name type="scientific">Mytilus coruscus</name>
    <name type="common">Sea mussel</name>
    <dbReference type="NCBI Taxonomy" id="42192"/>
    <lineage>
        <taxon>Eukaryota</taxon>
        <taxon>Metazoa</taxon>
        <taxon>Spiralia</taxon>
        <taxon>Lophotrochozoa</taxon>
        <taxon>Mollusca</taxon>
        <taxon>Bivalvia</taxon>
        <taxon>Autobranchia</taxon>
        <taxon>Pteriomorphia</taxon>
        <taxon>Mytilida</taxon>
        <taxon>Mytiloidea</taxon>
        <taxon>Mytilidae</taxon>
        <taxon>Mytilinae</taxon>
        <taxon>Mytilus</taxon>
    </lineage>
</organism>
<protein>
    <submittedName>
        <fullName evidence="2">Uncharacterized protein</fullName>
    </submittedName>
</protein>
<accession>A0A6J8AAZ1</accession>
<keyword evidence="1" id="KW-0175">Coiled coil</keyword>